<evidence type="ECO:0000313" key="1">
    <source>
        <dbReference type="EMBL" id="RJO76775.1"/>
    </source>
</evidence>
<accession>A0A3A4JZD0</accession>
<name>A0A3A4JZD0_9NOCA</name>
<dbReference type="RefSeq" id="WP_120039696.1">
    <property type="nucleotide sequence ID" value="NZ_QZFU01000016.1"/>
</dbReference>
<keyword evidence="2" id="KW-1185">Reference proteome</keyword>
<comment type="caution">
    <text evidence="1">The sequence shown here is derived from an EMBL/GenBank/DDBJ whole genome shotgun (WGS) entry which is preliminary data.</text>
</comment>
<organism evidence="1 2">
    <name type="scientific">Nocardia panacis</name>
    <dbReference type="NCBI Taxonomy" id="2340916"/>
    <lineage>
        <taxon>Bacteria</taxon>
        <taxon>Bacillati</taxon>
        <taxon>Actinomycetota</taxon>
        <taxon>Actinomycetes</taxon>
        <taxon>Mycobacteriales</taxon>
        <taxon>Nocardiaceae</taxon>
        <taxon>Nocardia</taxon>
    </lineage>
</organism>
<gene>
    <name evidence="1" type="ORF">D5S18_11010</name>
</gene>
<sequence length="105" mass="10637">MDSHDIFFLDPVAVRAMADGMGTAGAEIRVIGRGGAIADGVADGLPGATMPTTLHTVARRADAAMGAVASALLEMGGIAVGALITYEQQQEQVAAKINDAAETVR</sequence>
<evidence type="ECO:0000313" key="2">
    <source>
        <dbReference type="Proteomes" id="UP000266677"/>
    </source>
</evidence>
<dbReference type="OrthoDB" id="4564356at2"/>
<proteinExistence type="predicted"/>
<dbReference type="Proteomes" id="UP000266677">
    <property type="component" value="Unassembled WGS sequence"/>
</dbReference>
<reference evidence="1 2" key="1">
    <citation type="submission" date="2018-09" db="EMBL/GenBank/DDBJ databases">
        <title>YIM PH21274 draft genome.</title>
        <authorList>
            <person name="Miao C."/>
        </authorList>
    </citation>
    <scope>NUCLEOTIDE SEQUENCE [LARGE SCALE GENOMIC DNA]</scope>
    <source>
        <strain evidence="1 2">YIM PH 21724</strain>
    </source>
</reference>
<evidence type="ECO:0008006" key="3">
    <source>
        <dbReference type="Google" id="ProtNLM"/>
    </source>
</evidence>
<protein>
    <recommendedName>
        <fullName evidence="3">ESX-1 secretion-associated protein</fullName>
    </recommendedName>
</protein>
<dbReference type="EMBL" id="QZFU01000016">
    <property type="protein sequence ID" value="RJO76775.1"/>
    <property type="molecule type" value="Genomic_DNA"/>
</dbReference>
<dbReference type="AlphaFoldDB" id="A0A3A4JZD0"/>